<geneLocation type="chloroplast" evidence="2"/>
<dbReference type="EMBL" id="KM462875">
    <property type="protein sequence ID" value="AIT94624.1"/>
    <property type="molecule type" value="Genomic_DNA"/>
</dbReference>
<evidence type="ECO:0000256" key="1">
    <source>
        <dbReference type="SAM" id="Phobius"/>
    </source>
</evidence>
<organism evidence="2">
    <name type="scientific">Pleurastrosarcina brevispinosa</name>
    <dbReference type="NCBI Taxonomy" id="163096"/>
    <lineage>
        <taxon>Eukaryota</taxon>
        <taxon>Viridiplantae</taxon>
        <taxon>Chlorophyta</taxon>
        <taxon>core chlorophytes</taxon>
        <taxon>Trebouxiophyceae</taxon>
        <taxon>Trebouxiophyceae incertae sedis</taxon>
        <taxon>Pleurastrosarcina</taxon>
    </lineage>
</organism>
<proteinExistence type="predicted"/>
<feature type="transmembrane region" description="Helical" evidence="1">
    <location>
        <begin position="95"/>
        <end position="115"/>
    </location>
</feature>
<keyword evidence="1" id="KW-0472">Membrane</keyword>
<name>A0A097KN56_9CHLO</name>
<reference evidence="2" key="1">
    <citation type="journal article" date="2014" name="BMC Evol. Biol.">
        <title>Chloroplast phylogenomic analysis resolves deep-level relationships within the green algal class Trebouxiophyceae.</title>
        <authorList>
            <person name="Lemieux C."/>
            <person name="Otis C."/>
            <person name="Turmel M."/>
        </authorList>
    </citation>
    <scope>NUCLEOTIDE SEQUENCE</scope>
</reference>
<keyword evidence="2" id="KW-0150">Chloroplast</keyword>
<protein>
    <submittedName>
        <fullName evidence="2">Hypothetical chloroplast RF20</fullName>
    </submittedName>
</protein>
<keyword evidence="1" id="KW-1133">Transmembrane helix</keyword>
<keyword evidence="1" id="KW-0812">Transmembrane</keyword>
<accession>A0A097KN56</accession>
<sequence length="119" mass="13667">MGGCNPSRGVTANGIIPHYYPGTSIPFHVFARFVGFLSLCFFLLEILLKNDDELIRHRIHSVVEHNSEFRLEFLPVIKTATLYQILKKQVNCQKLIFFLILFNIGQILLVSLRSFQITS</sequence>
<gene>
    <name evidence="2" type="primary">ycf20</name>
</gene>
<keyword evidence="2" id="KW-0934">Plastid</keyword>
<dbReference type="AlphaFoldDB" id="A0A097KN56"/>
<evidence type="ECO:0000313" key="2">
    <source>
        <dbReference type="EMBL" id="AIT94624.1"/>
    </source>
</evidence>
<feature type="transmembrane region" description="Helical" evidence="1">
    <location>
        <begin position="29"/>
        <end position="48"/>
    </location>
</feature>